<dbReference type="InterPro" id="IPR036249">
    <property type="entry name" value="Thioredoxin-like_sf"/>
</dbReference>
<dbReference type="Proteomes" id="UP000320585">
    <property type="component" value="Chromosome"/>
</dbReference>
<dbReference type="PROSITE" id="PS51354">
    <property type="entry name" value="GLUTAREDOXIN_2"/>
    <property type="match status" value="1"/>
</dbReference>
<dbReference type="SUPFAM" id="SSF52833">
    <property type="entry name" value="Thioredoxin-like"/>
    <property type="match status" value="1"/>
</dbReference>
<dbReference type="GeneID" id="92715459"/>
<dbReference type="Pfam" id="PF00462">
    <property type="entry name" value="Glutaredoxin"/>
    <property type="match status" value="1"/>
</dbReference>
<protein>
    <recommendedName>
        <fullName evidence="1">Glutaredoxin domain-containing protein</fullName>
    </recommendedName>
</protein>
<keyword evidence="3" id="KW-1185">Reference proteome</keyword>
<name>A0A8E3ZI05_9FIRM</name>
<dbReference type="Gene3D" id="3.40.30.10">
    <property type="entry name" value="Glutaredoxin"/>
    <property type="match status" value="1"/>
</dbReference>
<gene>
    <name evidence="2" type="ORF">Dia5BBH33_02400</name>
</gene>
<sequence length="93" mass="10510">MKKITMIKIPGCPYCAKAKKAFEELCQKPEYANAEVEVIDEQLQPELVTPYNGKYYYVPSLFIDGEKLFEAQPGQDYETIKAAVEKTLKAAAE</sequence>
<dbReference type="KEGG" id="dho:Dia5BBH33_02400"/>
<accession>A0A8E3ZI05</accession>
<dbReference type="OrthoDB" id="5348456at2"/>
<dbReference type="RefSeq" id="WP_022382396.1">
    <property type="nucleotide sequence ID" value="NZ_AP019697.1"/>
</dbReference>
<reference evidence="3" key="1">
    <citation type="submission" date="2019-05" db="EMBL/GenBank/DDBJ databases">
        <title>Complete genome sequencing of Dialister sp. strain 5BBH33.</title>
        <authorList>
            <person name="Sakamoto M."/>
            <person name="Murakami T."/>
            <person name="Mori H."/>
        </authorList>
    </citation>
    <scope>NUCLEOTIDE SEQUENCE [LARGE SCALE GENOMIC DNA]</scope>
    <source>
        <strain evidence="3">5BBH33</strain>
    </source>
</reference>
<evidence type="ECO:0000313" key="3">
    <source>
        <dbReference type="Proteomes" id="UP000320585"/>
    </source>
</evidence>
<evidence type="ECO:0000313" key="2">
    <source>
        <dbReference type="EMBL" id="BBK24305.1"/>
    </source>
</evidence>
<proteinExistence type="predicted"/>
<dbReference type="AlphaFoldDB" id="A0A8E3ZI05"/>
<feature type="domain" description="Glutaredoxin" evidence="1">
    <location>
        <begin position="5"/>
        <end position="66"/>
    </location>
</feature>
<dbReference type="InterPro" id="IPR002109">
    <property type="entry name" value="Glutaredoxin"/>
</dbReference>
<organism evidence="2 3">
    <name type="scientific">Dialister hominis</name>
    <dbReference type="NCBI Taxonomy" id="2582419"/>
    <lineage>
        <taxon>Bacteria</taxon>
        <taxon>Bacillati</taxon>
        <taxon>Bacillota</taxon>
        <taxon>Negativicutes</taxon>
        <taxon>Veillonellales</taxon>
        <taxon>Veillonellaceae</taxon>
        <taxon>Dialister</taxon>
    </lineage>
</organism>
<dbReference type="EMBL" id="AP019697">
    <property type="protein sequence ID" value="BBK24305.1"/>
    <property type="molecule type" value="Genomic_DNA"/>
</dbReference>
<evidence type="ECO:0000259" key="1">
    <source>
        <dbReference type="Pfam" id="PF00462"/>
    </source>
</evidence>